<dbReference type="Proteomes" id="UP000005240">
    <property type="component" value="Unassembled WGS sequence"/>
</dbReference>
<reference evidence="3 4" key="3">
    <citation type="journal article" date="2017" name="G3 (Bethesda)">
        <title>Comparative analysis highlights variable genome content of wheat rusts and divergence of the mating loci.</title>
        <authorList>
            <person name="Cuomo C.A."/>
            <person name="Bakkeren G."/>
            <person name="Khalil H.B."/>
            <person name="Panwar V."/>
            <person name="Joly D."/>
            <person name="Linning R."/>
            <person name="Sakthikumar S."/>
            <person name="Song X."/>
            <person name="Adiconis X."/>
            <person name="Fan L."/>
            <person name="Goldberg J.M."/>
            <person name="Levin J.Z."/>
            <person name="Young S."/>
            <person name="Zeng Q."/>
            <person name="Anikster Y."/>
            <person name="Bruce M."/>
            <person name="Wang M."/>
            <person name="Yin C."/>
            <person name="McCallum B."/>
            <person name="Szabo L.J."/>
            <person name="Hulbert S."/>
            <person name="Chen X."/>
            <person name="Fellers J.P."/>
        </authorList>
    </citation>
    <scope>NUCLEOTIDE SEQUENCE</scope>
    <source>
        <strain evidence="3">isolate 1-1 / race 1 (BBBD)</strain>
        <strain evidence="4">Isolate 1-1 / race 1 (BBBD)</strain>
    </source>
</reference>
<dbReference type="AlphaFoldDB" id="A0A180G4L5"/>
<dbReference type="InterPro" id="IPR052717">
    <property type="entry name" value="Vacuolar_transposase_reg"/>
</dbReference>
<dbReference type="GO" id="GO:0005634">
    <property type="term" value="C:nucleus"/>
    <property type="evidence" value="ECO:0007669"/>
    <property type="project" value="TreeGrafter"/>
</dbReference>
<accession>A0A180G4L5</accession>
<dbReference type="GO" id="GO:0006357">
    <property type="term" value="P:regulation of transcription by RNA polymerase II"/>
    <property type="evidence" value="ECO:0007669"/>
    <property type="project" value="TreeGrafter"/>
</dbReference>
<protein>
    <recommendedName>
        <fullName evidence="5">HAT C-terminal dimerisation domain-containing protein</fullName>
    </recommendedName>
</protein>
<feature type="region of interest" description="Disordered" evidence="1">
    <location>
        <begin position="1"/>
        <end position="69"/>
    </location>
</feature>
<reference evidence="2" key="2">
    <citation type="submission" date="2016-05" db="EMBL/GenBank/DDBJ databases">
        <title>Comparative analysis highlights variable genome content of wheat rusts and divergence of the mating loci.</title>
        <authorList>
            <person name="Cuomo C.A."/>
            <person name="Bakkeren G."/>
            <person name="Szabo L."/>
            <person name="Khalil H."/>
            <person name="Joly D."/>
            <person name="Goldberg J."/>
            <person name="Young S."/>
            <person name="Zeng Q."/>
            <person name="Fellers J."/>
        </authorList>
    </citation>
    <scope>NUCLEOTIDE SEQUENCE [LARGE SCALE GENOMIC DNA]</scope>
    <source>
        <strain evidence="2">1-1 BBBD Race 1</strain>
    </source>
</reference>
<evidence type="ECO:0000313" key="4">
    <source>
        <dbReference type="Proteomes" id="UP000005240"/>
    </source>
</evidence>
<dbReference type="SUPFAM" id="SSF53098">
    <property type="entry name" value="Ribonuclease H-like"/>
    <property type="match status" value="1"/>
</dbReference>
<evidence type="ECO:0000313" key="2">
    <source>
        <dbReference type="EMBL" id="OAV87538.1"/>
    </source>
</evidence>
<gene>
    <name evidence="2" type="ORF">PTTG_29396</name>
</gene>
<dbReference type="OrthoDB" id="3252425at2759"/>
<evidence type="ECO:0000313" key="3">
    <source>
        <dbReference type="EnsemblFungi" id="PTTG_29396-t43_1-p1"/>
    </source>
</evidence>
<dbReference type="VEuPathDB" id="FungiDB:PTTG_29396"/>
<feature type="compositionally biased region" description="Acidic residues" evidence="1">
    <location>
        <begin position="329"/>
        <end position="341"/>
    </location>
</feature>
<dbReference type="PANTHER" id="PTHR46169:SF15">
    <property type="entry name" value="INNER CENTROMERE PROTEIN A-LIKE ISOFORM X1-RELATED"/>
    <property type="match status" value="1"/>
</dbReference>
<feature type="region of interest" description="Disordered" evidence="1">
    <location>
        <begin position="322"/>
        <end position="341"/>
    </location>
</feature>
<dbReference type="EnsemblFungi" id="PTTG_29396-t43_1">
    <property type="protein sequence ID" value="PTTG_29396-t43_1-p1"/>
    <property type="gene ID" value="PTTG_29396"/>
</dbReference>
<evidence type="ECO:0008006" key="5">
    <source>
        <dbReference type="Google" id="ProtNLM"/>
    </source>
</evidence>
<organism evidence="2">
    <name type="scientific">Puccinia triticina (isolate 1-1 / race 1 (BBBD))</name>
    <name type="common">Brown leaf rust fungus</name>
    <dbReference type="NCBI Taxonomy" id="630390"/>
    <lineage>
        <taxon>Eukaryota</taxon>
        <taxon>Fungi</taxon>
        <taxon>Dikarya</taxon>
        <taxon>Basidiomycota</taxon>
        <taxon>Pucciniomycotina</taxon>
        <taxon>Pucciniomycetes</taxon>
        <taxon>Pucciniales</taxon>
        <taxon>Pucciniaceae</taxon>
        <taxon>Puccinia</taxon>
    </lineage>
</organism>
<evidence type="ECO:0000256" key="1">
    <source>
        <dbReference type="SAM" id="MobiDB-lite"/>
    </source>
</evidence>
<feature type="non-terminal residue" evidence="2">
    <location>
        <position position="636"/>
    </location>
</feature>
<dbReference type="EMBL" id="ADAS02000363">
    <property type="protein sequence ID" value="OAV87538.1"/>
    <property type="molecule type" value="Genomic_DNA"/>
</dbReference>
<name>A0A180G4L5_PUCT1</name>
<dbReference type="InterPro" id="IPR012337">
    <property type="entry name" value="RNaseH-like_sf"/>
</dbReference>
<dbReference type="PANTHER" id="PTHR46169">
    <property type="entry name" value="DNA REPLICATION-RELATED ELEMENT FACTOR, ISOFORM A"/>
    <property type="match status" value="1"/>
</dbReference>
<proteinExistence type="predicted"/>
<feature type="compositionally biased region" description="Polar residues" evidence="1">
    <location>
        <begin position="48"/>
        <end position="67"/>
    </location>
</feature>
<keyword evidence="4" id="KW-1185">Reference proteome</keyword>
<reference evidence="3" key="4">
    <citation type="submission" date="2025-05" db="UniProtKB">
        <authorList>
            <consortium name="EnsemblFungi"/>
        </authorList>
    </citation>
    <scope>IDENTIFICATION</scope>
    <source>
        <strain evidence="3">isolate 1-1 / race 1 (BBBD)</strain>
    </source>
</reference>
<sequence>MTRSRKRPRQTSILPTSSPPGPSDGQAKAMQSNVVNTDLLVPNDDASDTTTSSPIKASRTSQPSTVRELTDNEELVQAQKIASMGISTAYSSYHKPELSAQLDKKGRRMIAYPCKTCSTKIHRPTYDSSCSNLLKHAAGCLKKLRESTSNQNLAGHGGFGTGDIDSEEVNQLCAIWCAEAARPFAALADESQKAILHPKVVKNMPLAKVVLRSIHMLYTAVQDSAMYLGADAWQSPNGQDILGIIIYRLVEKDGGKFELESMPLDFVRLARSHTGEYLAKTMRLVVEKFDVQDKWIRCFAHILNLIVQSILQPFKKVQNKMAGNQGSDLDSDEESEYEDAENQIRRLGKGSICEEHDPAKGNLADSDNLEEFICNNGDEEEDNDLYTLVSCKQTLNKFCSISRKLRKSPNSKAEFIKLCAEMQCSKPHNIPRDVRTQWNSTFSQLEAIIQCEKAIFVWQKDRKFGLSWRYHIEEVDIHLACDLVVILQIFHEQTLQISVSGSAQLTHIIVFIDEITEHLSSVIKGNNDKYPPVLRNAFLCLTRDMFNTFYKPPLNSLLSSQSTKSSKPKTGHIAQLALAAQLGQSSNDPLAIWLSSGLILDDGSPINALKWWIQQKRAGNTHGGLVQMALNVLSFP</sequence>
<reference evidence="2" key="1">
    <citation type="submission" date="2009-11" db="EMBL/GenBank/DDBJ databases">
        <authorList>
            <consortium name="The Broad Institute Genome Sequencing Platform"/>
            <person name="Ward D."/>
            <person name="Feldgarden M."/>
            <person name="Earl A."/>
            <person name="Young S.K."/>
            <person name="Zeng Q."/>
            <person name="Koehrsen M."/>
            <person name="Alvarado L."/>
            <person name="Berlin A."/>
            <person name="Bochicchio J."/>
            <person name="Borenstein D."/>
            <person name="Chapman S.B."/>
            <person name="Chen Z."/>
            <person name="Engels R."/>
            <person name="Freedman E."/>
            <person name="Gellesch M."/>
            <person name="Goldberg J."/>
            <person name="Griggs A."/>
            <person name="Gujja S."/>
            <person name="Heilman E."/>
            <person name="Heiman D."/>
            <person name="Hepburn T."/>
            <person name="Howarth C."/>
            <person name="Jen D."/>
            <person name="Larson L."/>
            <person name="Lewis B."/>
            <person name="Mehta T."/>
            <person name="Park D."/>
            <person name="Pearson M."/>
            <person name="Roberts A."/>
            <person name="Saif S."/>
            <person name="Shea T."/>
            <person name="Shenoy N."/>
            <person name="Sisk P."/>
            <person name="Stolte C."/>
            <person name="Sykes S."/>
            <person name="Thomson T."/>
            <person name="Walk T."/>
            <person name="White J."/>
            <person name="Yandava C."/>
            <person name="Izard J."/>
            <person name="Baranova O.V."/>
            <person name="Blanton J.M."/>
            <person name="Tanner A.C."/>
            <person name="Dewhirst F.E."/>
            <person name="Haas B."/>
            <person name="Nusbaum C."/>
            <person name="Birren B."/>
        </authorList>
    </citation>
    <scope>NUCLEOTIDE SEQUENCE [LARGE SCALE GENOMIC DNA]</scope>
    <source>
        <strain evidence="2">1-1 BBBD Race 1</strain>
    </source>
</reference>